<name>A0A8H6F715_9LECA</name>
<dbReference type="InterPro" id="IPR036361">
    <property type="entry name" value="SAP_dom_sf"/>
</dbReference>
<feature type="compositionally biased region" description="Basic and acidic residues" evidence="1">
    <location>
        <begin position="202"/>
        <end position="230"/>
    </location>
</feature>
<proteinExistence type="predicted"/>
<dbReference type="Proteomes" id="UP000593566">
    <property type="component" value="Unassembled WGS sequence"/>
</dbReference>
<comment type="caution">
    <text evidence="3">The sequence shown here is derived from an EMBL/GenBank/DDBJ whole genome shotgun (WGS) entry which is preliminary data.</text>
</comment>
<dbReference type="InterPro" id="IPR003034">
    <property type="entry name" value="SAP_dom"/>
</dbReference>
<evidence type="ECO:0000259" key="2">
    <source>
        <dbReference type="PROSITE" id="PS50800"/>
    </source>
</evidence>
<dbReference type="GeneID" id="59335244"/>
<dbReference type="EMBL" id="JACCJB010000027">
    <property type="protein sequence ID" value="KAF6217506.1"/>
    <property type="molecule type" value="Genomic_DNA"/>
</dbReference>
<reference evidence="3 4" key="1">
    <citation type="journal article" date="2020" name="Genomics">
        <title>Complete, high-quality genomes from long-read metagenomic sequencing of two wolf lichen thalli reveals enigmatic genome architecture.</title>
        <authorList>
            <person name="McKenzie S.K."/>
            <person name="Walston R.F."/>
            <person name="Allen J.L."/>
        </authorList>
    </citation>
    <scope>NUCLEOTIDE SEQUENCE [LARGE SCALE GENOMIC DNA]</scope>
    <source>
        <strain evidence="3">WasteWater1</strain>
    </source>
</reference>
<feature type="domain" description="SAP" evidence="2">
    <location>
        <begin position="74"/>
        <end position="108"/>
    </location>
</feature>
<evidence type="ECO:0000256" key="1">
    <source>
        <dbReference type="SAM" id="MobiDB-lite"/>
    </source>
</evidence>
<organism evidence="3 4">
    <name type="scientific">Letharia lupina</name>
    <dbReference type="NCBI Taxonomy" id="560253"/>
    <lineage>
        <taxon>Eukaryota</taxon>
        <taxon>Fungi</taxon>
        <taxon>Dikarya</taxon>
        <taxon>Ascomycota</taxon>
        <taxon>Pezizomycotina</taxon>
        <taxon>Lecanoromycetes</taxon>
        <taxon>OSLEUM clade</taxon>
        <taxon>Lecanoromycetidae</taxon>
        <taxon>Lecanorales</taxon>
        <taxon>Lecanorineae</taxon>
        <taxon>Parmeliaceae</taxon>
        <taxon>Letharia</taxon>
    </lineage>
</organism>
<evidence type="ECO:0000313" key="4">
    <source>
        <dbReference type="Proteomes" id="UP000593566"/>
    </source>
</evidence>
<dbReference type="PROSITE" id="PS50800">
    <property type="entry name" value="SAP"/>
    <property type="match status" value="1"/>
</dbReference>
<feature type="region of interest" description="Disordered" evidence="1">
    <location>
        <begin position="194"/>
        <end position="243"/>
    </location>
</feature>
<gene>
    <name evidence="3" type="ORF">HO133_006844</name>
</gene>
<keyword evidence="4" id="KW-1185">Reference proteome</keyword>
<dbReference type="Gene3D" id="1.10.720.30">
    <property type="entry name" value="SAP domain"/>
    <property type="match status" value="1"/>
</dbReference>
<protein>
    <recommendedName>
        <fullName evidence="2">SAP domain-containing protein</fullName>
    </recommendedName>
</protein>
<sequence length="292" mass="31944">MIVPPKLPSKHDAAVKLLPSEANSTRKNPATDLNHVLDKLHHTTELQHVSQAPKIEQPQKNVSDAAMTKVHRDPKSLQVAEPKTLLRAAGQSVSGHKAELLDRLMGVGDDDDYFSIDEDGNRLPPRDMNPQLDPASLVGHRIQRFQISADPGSVLPTDQGPVAITFPGVAFSKYADSAADAAFAGGTRVRRASDRNVVPRLARAERETREKKEKRSADRKRGGRRLEGRVRTSGRTGSWGSGARGCGRWGVPCSRRMTCGMFGLLRAGAQVRGCDVAEAWTGRGVRKPEWER</sequence>
<dbReference type="AlphaFoldDB" id="A0A8H6F715"/>
<dbReference type="RefSeq" id="XP_037146941.1">
    <property type="nucleotide sequence ID" value="XM_037297740.1"/>
</dbReference>
<evidence type="ECO:0000313" key="3">
    <source>
        <dbReference type="EMBL" id="KAF6217506.1"/>
    </source>
</evidence>
<accession>A0A8H6F715</accession>